<name>A0A1G2MVL8_9BACT</name>
<dbReference type="EMBL" id="MHRP01000004">
    <property type="protein sequence ID" value="OHA27875.1"/>
    <property type="molecule type" value="Genomic_DNA"/>
</dbReference>
<evidence type="ECO:0000313" key="1">
    <source>
        <dbReference type="EMBL" id="OHA27875.1"/>
    </source>
</evidence>
<dbReference type="Proteomes" id="UP000177943">
    <property type="component" value="Unassembled WGS sequence"/>
</dbReference>
<sequence>MPEKAKWIRESNRTEVRFGTGEPESGFRIKDVKPEVEPCLPVRSRTQAGIGRKVQLQGFFV</sequence>
<protein>
    <submittedName>
        <fullName evidence="1">Uncharacterized protein</fullName>
    </submittedName>
</protein>
<evidence type="ECO:0000313" key="2">
    <source>
        <dbReference type="Proteomes" id="UP000177943"/>
    </source>
</evidence>
<organism evidence="1 2">
    <name type="scientific">Candidatus Taylorbacteria bacterium RIFCSPHIGHO2_02_FULL_45_35</name>
    <dbReference type="NCBI Taxonomy" id="1802311"/>
    <lineage>
        <taxon>Bacteria</taxon>
        <taxon>Candidatus Tayloriibacteriota</taxon>
    </lineage>
</organism>
<dbReference type="AlphaFoldDB" id="A0A1G2MVL8"/>
<comment type="caution">
    <text evidence="1">The sequence shown here is derived from an EMBL/GenBank/DDBJ whole genome shotgun (WGS) entry which is preliminary data.</text>
</comment>
<accession>A0A1G2MVL8</accession>
<gene>
    <name evidence="1" type="ORF">A3D56_01510</name>
</gene>
<proteinExistence type="predicted"/>
<reference evidence="1 2" key="1">
    <citation type="journal article" date="2016" name="Nat. Commun.">
        <title>Thousands of microbial genomes shed light on interconnected biogeochemical processes in an aquifer system.</title>
        <authorList>
            <person name="Anantharaman K."/>
            <person name="Brown C.T."/>
            <person name="Hug L.A."/>
            <person name="Sharon I."/>
            <person name="Castelle C.J."/>
            <person name="Probst A.J."/>
            <person name="Thomas B.C."/>
            <person name="Singh A."/>
            <person name="Wilkins M.J."/>
            <person name="Karaoz U."/>
            <person name="Brodie E.L."/>
            <person name="Williams K.H."/>
            <person name="Hubbard S.S."/>
            <person name="Banfield J.F."/>
        </authorList>
    </citation>
    <scope>NUCLEOTIDE SEQUENCE [LARGE SCALE GENOMIC DNA]</scope>
</reference>